<keyword evidence="4" id="KW-0732">Signal</keyword>
<dbReference type="Pfam" id="PF03349">
    <property type="entry name" value="Toluene_X"/>
    <property type="match status" value="1"/>
</dbReference>
<evidence type="ECO:0000256" key="2">
    <source>
        <dbReference type="ARBA" id="ARBA00022452"/>
    </source>
</evidence>
<reference evidence="7" key="1">
    <citation type="submission" date="2018-06" db="EMBL/GenBank/DDBJ databases">
        <authorList>
            <person name="Zhirakovskaya E."/>
        </authorList>
    </citation>
    <scope>NUCLEOTIDE SEQUENCE</scope>
</reference>
<dbReference type="PANTHER" id="PTHR35093:SF8">
    <property type="entry name" value="OUTER MEMBRANE PROTEIN NMB0088-RELATED"/>
    <property type="match status" value="1"/>
</dbReference>
<dbReference type="AlphaFoldDB" id="A0A3B0S4G5"/>
<dbReference type="GO" id="GO:0015483">
    <property type="term" value="F:long-chain fatty acid transporting porin activity"/>
    <property type="evidence" value="ECO:0007669"/>
    <property type="project" value="TreeGrafter"/>
</dbReference>
<evidence type="ECO:0000256" key="6">
    <source>
        <dbReference type="ARBA" id="ARBA00023237"/>
    </source>
</evidence>
<evidence type="ECO:0000313" key="7">
    <source>
        <dbReference type="EMBL" id="VAV97951.1"/>
    </source>
</evidence>
<dbReference type="GO" id="GO:0009279">
    <property type="term" value="C:cell outer membrane"/>
    <property type="evidence" value="ECO:0007669"/>
    <property type="project" value="UniProtKB-SubCell"/>
</dbReference>
<dbReference type="EMBL" id="UOEC01000151">
    <property type="protein sequence ID" value="VAV97951.1"/>
    <property type="molecule type" value="Genomic_DNA"/>
</dbReference>
<dbReference type="PANTHER" id="PTHR35093">
    <property type="entry name" value="OUTER MEMBRANE PROTEIN NMB0088-RELATED"/>
    <property type="match status" value="1"/>
</dbReference>
<evidence type="ECO:0000256" key="5">
    <source>
        <dbReference type="ARBA" id="ARBA00023136"/>
    </source>
</evidence>
<proteinExistence type="predicted"/>
<evidence type="ECO:0000256" key="1">
    <source>
        <dbReference type="ARBA" id="ARBA00004571"/>
    </source>
</evidence>
<accession>A0A3B0S4G5</accession>
<sequence length="424" mass="44406">MGFVIEGRGLKLSLLKKISMTAGVVLAAGTLVATEAAATEGYFQNALGARSKGMAGAGVANSKDATAITLNPAGLVHAGRQFNGSVSLFMPFRSYSAGAGAGGVVPGSQKSKRNIFAVPNMAYSQPINDTTTFGVSLSGNGGMNTTYKNGAGPFGGGTTGIDLTQVNISAGFGKQLGKYFSFGVAPIFAIQRFKARGLGAFDNAIASANPGSVTNRGYDYSVGGGVRFGVEFQLDENIRVGASYQSKLLMSRFKKYSGLFAENGDFDIPSNFQVGVAFDVTPDLTLMVDYRYINYSEIAAISNPNPLGQLGASNGSGFGWVDVQTIKFGAEYQATDDLTVRAGYAYNTGAIPKSQVAFNILAPATVRHHVTAGATYKFSANSDVEFAAMFAPSVSITGPTSPGGQLTTIKMHQVEFTVGYNYRW</sequence>
<dbReference type="Gene3D" id="2.40.160.60">
    <property type="entry name" value="Outer membrane protein transport protein (OMPP1/FadL/TodX)"/>
    <property type="match status" value="1"/>
</dbReference>
<gene>
    <name evidence="7" type="ORF">MNBD_ALPHA08-57</name>
</gene>
<evidence type="ECO:0000256" key="4">
    <source>
        <dbReference type="ARBA" id="ARBA00022729"/>
    </source>
</evidence>
<evidence type="ECO:0000256" key="3">
    <source>
        <dbReference type="ARBA" id="ARBA00022692"/>
    </source>
</evidence>
<keyword evidence="2" id="KW-1134">Transmembrane beta strand</keyword>
<name>A0A3B0S4G5_9ZZZZ</name>
<dbReference type="InterPro" id="IPR005017">
    <property type="entry name" value="OMPP1/FadL/TodX"/>
</dbReference>
<comment type="subcellular location">
    <subcellularLocation>
        <location evidence="1">Cell outer membrane</location>
        <topology evidence="1">Multi-pass membrane protein</topology>
    </subcellularLocation>
</comment>
<organism evidence="7">
    <name type="scientific">hydrothermal vent metagenome</name>
    <dbReference type="NCBI Taxonomy" id="652676"/>
    <lineage>
        <taxon>unclassified sequences</taxon>
        <taxon>metagenomes</taxon>
        <taxon>ecological metagenomes</taxon>
    </lineage>
</organism>
<keyword evidence="6" id="KW-0998">Cell outer membrane</keyword>
<protein>
    <submittedName>
        <fullName evidence="7">Putative facilitator of salicylate uptake</fullName>
    </submittedName>
</protein>
<dbReference type="SUPFAM" id="SSF56935">
    <property type="entry name" value="Porins"/>
    <property type="match status" value="1"/>
</dbReference>
<keyword evidence="3" id="KW-0812">Transmembrane</keyword>
<keyword evidence="5" id="KW-0472">Membrane</keyword>